<evidence type="ECO:0000313" key="2">
    <source>
        <dbReference type="EMBL" id="EXJ93413.1"/>
    </source>
</evidence>
<name>W9YLJ8_9EURO</name>
<organism evidence="2 3">
    <name type="scientific">Capronia coronata CBS 617.96</name>
    <dbReference type="NCBI Taxonomy" id="1182541"/>
    <lineage>
        <taxon>Eukaryota</taxon>
        <taxon>Fungi</taxon>
        <taxon>Dikarya</taxon>
        <taxon>Ascomycota</taxon>
        <taxon>Pezizomycotina</taxon>
        <taxon>Eurotiomycetes</taxon>
        <taxon>Chaetothyriomycetidae</taxon>
        <taxon>Chaetothyriales</taxon>
        <taxon>Herpotrichiellaceae</taxon>
        <taxon>Capronia</taxon>
    </lineage>
</organism>
<sequence length="63" mass="6637">LSCKSVMEAVGGEVSAERRTPNPPPANESFRGRVLTSRSLAIAGLTLLFRVTGCAGHSDHQSI</sequence>
<evidence type="ECO:0000313" key="3">
    <source>
        <dbReference type="Proteomes" id="UP000019484"/>
    </source>
</evidence>
<reference evidence="2 3" key="1">
    <citation type="submission" date="2013-03" db="EMBL/GenBank/DDBJ databases">
        <title>The Genome Sequence of Capronia coronata CBS 617.96.</title>
        <authorList>
            <consortium name="The Broad Institute Genomics Platform"/>
            <person name="Cuomo C."/>
            <person name="de Hoog S."/>
            <person name="Gorbushina A."/>
            <person name="Walker B."/>
            <person name="Young S.K."/>
            <person name="Zeng Q."/>
            <person name="Gargeya S."/>
            <person name="Fitzgerald M."/>
            <person name="Haas B."/>
            <person name="Abouelleil A."/>
            <person name="Allen A.W."/>
            <person name="Alvarado L."/>
            <person name="Arachchi H.M."/>
            <person name="Berlin A.M."/>
            <person name="Chapman S.B."/>
            <person name="Gainer-Dewar J."/>
            <person name="Goldberg J."/>
            <person name="Griggs A."/>
            <person name="Gujja S."/>
            <person name="Hansen M."/>
            <person name="Howarth C."/>
            <person name="Imamovic A."/>
            <person name="Ireland A."/>
            <person name="Larimer J."/>
            <person name="McCowan C."/>
            <person name="Murphy C."/>
            <person name="Pearson M."/>
            <person name="Poon T.W."/>
            <person name="Priest M."/>
            <person name="Roberts A."/>
            <person name="Saif S."/>
            <person name="Shea T."/>
            <person name="Sisk P."/>
            <person name="Sykes S."/>
            <person name="Wortman J."/>
            <person name="Nusbaum C."/>
            <person name="Birren B."/>
        </authorList>
    </citation>
    <scope>NUCLEOTIDE SEQUENCE [LARGE SCALE GENOMIC DNA]</scope>
    <source>
        <strain evidence="2 3">CBS 617.96</strain>
    </source>
</reference>
<feature type="non-terminal residue" evidence="2">
    <location>
        <position position="63"/>
    </location>
</feature>
<gene>
    <name evidence="2" type="ORF">A1O1_01805</name>
</gene>
<dbReference type="EMBL" id="AMWN01000002">
    <property type="protein sequence ID" value="EXJ93413.1"/>
    <property type="molecule type" value="Genomic_DNA"/>
</dbReference>
<feature type="non-terminal residue" evidence="2">
    <location>
        <position position="1"/>
    </location>
</feature>
<accession>W9YLJ8</accession>
<proteinExistence type="predicted"/>
<dbReference type="AlphaFoldDB" id="W9YLJ8"/>
<dbReference type="GeneID" id="19156706"/>
<keyword evidence="3" id="KW-1185">Reference proteome</keyword>
<comment type="caution">
    <text evidence="2">The sequence shown here is derived from an EMBL/GenBank/DDBJ whole genome shotgun (WGS) entry which is preliminary data.</text>
</comment>
<dbReference type="HOGENOM" id="CLU_2891932_0_0_1"/>
<dbReference type="Proteomes" id="UP000019484">
    <property type="component" value="Unassembled WGS sequence"/>
</dbReference>
<protein>
    <submittedName>
        <fullName evidence="2">Uncharacterized protein</fullName>
    </submittedName>
</protein>
<evidence type="ECO:0000256" key="1">
    <source>
        <dbReference type="SAM" id="MobiDB-lite"/>
    </source>
</evidence>
<dbReference type="RefSeq" id="XP_007720907.1">
    <property type="nucleotide sequence ID" value="XM_007722717.1"/>
</dbReference>
<feature type="region of interest" description="Disordered" evidence="1">
    <location>
        <begin position="1"/>
        <end position="31"/>
    </location>
</feature>